<feature type="region of interest" description="Disordered" evidence="1">
    <location>
        <begin position="661"/>
        <end position="682"/>
    </location>
</feature>
<feature type="compositionally biased region" description="Polar residues" evidence="1">
    <location>
        <begin position="247"/>
        <end position="266"/>
    </location>
</feature>
<feature type="region of interest" description="Disordered" evidence="1">
    <location>
        <begin position="1"/>
        <end position="98"/>
    </location>
</feature>
<feature type="compositionally biased region" description="Polar residues" evidence="1">
    <location>
        <begin position="840"/>
        <end position="852"/>
    </location>
</feature>
<proteinExistence type="predicted"/>
<feature type="region of interest" description="Disordered" evidence="1">
    <location>
        <begin position="247"/>
        <end position="268"/>
    </location>
</feature>
<feature type="compositionally biased region" description="Basic and acidic residues" evidence="1">
    <location>
        <begin position="338"/>
        <end position="364"/>
    </location>
</feature>
<feature type="compositionally biased region" description="Low complexity" evidence="1">
    <location>
        <begin position="153"/>
        <end position="176"/>
    </location>
</feature>
<feature type="compositionally biased region" description="Low complexity" evidence="1">
    <location>
        <begin position="799"/>
        <end position="811"/>
    </location>
</feature>
<keyword evidence="3" id="KW-1185">Reference proteome</keyword>
<gene>
    <name evidence="2" type="ORF">HYH03_009382</name>
</gene>
<feature type="region of interest" description="Disordered" evidence="1">
    <location>
        <begin position="315"/>
        <end position="412"/>
    </location>
</feature>
<evidence type="ECO:0000313" key="2">
    <source>
        <dbReference type="EMBL" id="KAG2492439.1"/>
    </source>
</evidence>
<feature type="region of interest" description="Disordered" evidence="1">
    <location>
        <begin position="709"/>
        <end position="731"/>
    </location>
</feature>
<feature type="region of interest" description="Disordered" evidence="1">
    <location>
        <begin position="140"/>
        <end position="214"/>
    </location>
</feature>
<accession>A0A835Y7J4</accession>
<name>A0A835Y7J4_9CHLO</name>
<feature type="compositionally biased region" description="Low complexity" evidence="1">
    <location>
        <begin position="398"/>
        <end position="408"/>
    </location>
</feature>
<feature type="region of interest" description="Disordered" evidence="1">
    <location>
        <begin position="830"/>
        <end position="853"/>
    </location>
</feature>
<dbReference type="OrthoDB" id="545996at2759"/>
<comment type="caution">
    <text evidence="2">The sequence shown here is derived from an EMBL/GenBank/DDBJ whole genome shotgun (WGS) entry which is preliminary data.</text>
</comment>
<organism evidence="2 3">
    <name type="scientific">Edaphochlamys debaryana</name>
    <dbReference type="NCBI Taxonomy" id="47281"/>
    <lineage>
        <taxon>Eukaryota</taxon>
        <taxon>Viridiplantae</taxon>
        <taxon>Chlorophyta</taxon>
        <taxon>core chlorophytes</taxon>
        <taxon>Chlorophyceae</taxon>
        <taxon>CS clade</taxon>
        <taxon>Chlamydomonadales</taxon>
        <taxon>Chlamydomonadales incertae sedis</taxon>
        <taxon>Edaphochlamys</taxon>
    </lineage>
</organism>
<sequence>MHYAKATPRSLSPLRPRALAPGSVNTAAKEAPVSPGARTCSDASLSMGEASFGWESPGPEQVEGGGLELASPCRPANQGRSDDELSTPGSDGYNSPLHAVNFNLQPGSMLRSSVHNPLFVDRPTPSAGNDVVKTLVLSPVADSKQPPANTPHAGEAGWSSSSGSGAPGSPSFGEGPTSVRRGDEATTPTSSAPTASGLAAVAPASAPPSPVMMSFDLETPRRSIKGLSAMLSNVASGAEVSSVSLASRKSGAPVNSAQPSRKQASQRAPASVPLALAAPTPCSASFVPRLNMEAVTAAAAADAACSAGGREVDGRMAAAQDSSRSEQRSPPAKARASLRVDTDDTSGPKRGLDQTPRKAGRGELDSGSARKAPKGTVKDVQPMPKPAAASPKGPSPASPGSVPSSPSGRQAPRTASSLVSWAALLLLAAAVLFGAMVSQPGVDNPSTIRETFILSKLGPVCFAEQYPGQRQTLPYTAAFMVATPVVRPSLERSPSAHARKEHDDSLPLLATDAPVVEREAVSQVPDEAALGSLATAVPAPAEPQPYQLEDTQPPSMQTDAIITPEHSREEAFVADMASAQDLSATSAVAQPSQEIDEADVHVELAEGTAIAEEPAAADIAVEDQAADIGSLPASAEVEAGGSAVEALTAHHAAAAERVLPEPAASVQASEDAKSNASEEESAVGPIALQPVVEPAAEGITQSVTDAPCSEQQGLAVNPSAAEEQGSVEPAAVEQVADEAAPIAAEPEEATRTADGERTELAAPFAPEAVLPDAHEQDSEGGNEPATTEPKAAEQQAQGASPALDDAPSPAAQGSDTFIQSELVQPAAVETAASVADGSAPDQSSDPSANQAAPSMALSIGDAVPARRFFGWTVTELCSGCVCACIVGVGLAVTLDRLSTLRAAPAAGTSAAPAVRPEMSAFGTPLTPPSRILRLKTPLRMGKRFHGDRRGLLGRQISIVGHQADLVDSNCVMSA</sequence>
<evidence type="ECO:0000313" key="3">
    <source>
        <dbReference type="Proteomes" id="UP000612055"/>
    </source>
</evidence>
<protein>
    <submittedName>
        <fullName evidence="2">Uncharacterized protein</fullName>
    </submittedName>
</protein>
<reference evidence="2" key="1">
    <citation type="journal article" date="2020" name="bioRxiv">
        <title>Comparative genomics of Chlamydomonas.</title>
        <authorList>
            <person name="Craig R.J."/>
            <person name="Hasan A.R."/>
            <person name="Ness R.W."/>
            <person name="Keightley P.D."/>
        </authorList>
    </citation>
    <scope>NUCLEOTIDE SEQUENCE</scope>
    <source>
        <strain evidence="2">CCAP 11/70</strain>
    </source>
</reference>
<feature type="compositionally biased region" description="Low complexity" evidence="1">
    <location>
        <begin position="185"/>
        <end position="204"/>
    </location>
</feature>
<dbReference type="EMBL" id="JAEHOE010000045">
    <property type="protein sequence ID" value="KAG2492439.1"/>
    <property type="molecule type" value="Genomic_DNA"/>
</dbReference>
<evidence type="ECO:0000256" key="1">
    <source>
        <dbReference type="SAM" id="MobiDB-lite"/>
    </source>
</evidence>
<dbReference type="AlphaFoldDB" id="A0A835Y7J4"/>
<dbReference type="Proteomes" id="UP000612055">
    <property type="component" value="Unassembled WGS sequence"/>
</dbReference>
<feature type="region of interest" description="Disordered" evidence="1">
    <location>
        <begin position="772"/>
        <end position="813"/>
    </location>
</feature>